<reference evidence="2" key="2">
    <citation type="journal article" date="2016" name="G3 (Bethesda)">
        <title>Genome Evolution in Three Species of Cactophilic Drosophila.</title>
        <authorList>
            <person name="Sanchez-Flores A."/>
            <person name="Penazola F."/>
            <person name="Carpinteyro-Ponce J."/>
            <person name="Nazario-Yepiz N."/>
            <person name="Abreu-Goodger C."/>
            <person name="Machado C.A."/>
            <person name="Markow T.A."/>
        </authorList>
    </citation>
    <scope>NUCLEOTIDE SEQUENCE [LARGE SCALE GENOMIC DNA]</scope>
</reference>
<gene>
    <name evidence="3" type="primary">LOC108610216</name>
</gene>
<dbReference type="Proteomes" id="UP000694904">
    <property type="component" value="Chromosome 3"/>
</dbReference>
<feature type="compositionally biased region" description="Basic residues" evidence="1">
    <location>
        <begin position="18"/>
        <end position="36"/>
    </location>
</feature>
<accession>A0ABM1NRS5</accession>
<organism evidence="2 3">
    <name type="scientific">Drosophila arizonae</name>
    <name type="common">Fruit fly</name>
    <dbReference type="NCBI Taxonomy" id="7263"/>
    <lineage>
        <taxon>Eukaryota</taxon>
        <taxon>Metazoa</taxon>
        <taxon>Ecdysozoa</taxon>
        <taxon>Arthropoda</taxon>
        <taxon>Hexapoda</taxon>
        <taxon>Insecta</taxon>
        <taxon>Pterygota</taxon>
        <taxon>Neoptera</taxon>
        <taxon>Endopterygota</taxon>
        <taxon>Diptera</taxon>
        <taxon>Brachycera</taxon>
        <taxon>Muscomorpha</taxon>
        <taxon>Ephydroidea</taxon>
        <taxon>Drosophilidae</taxon>
        <taxon>Drosophila</taxon>
    </lineage>
</organism>
<evidence type="ECO:0000256" key="1">
    <source>
        <dbReference type="SAM" id="MobiDB-lite"/>
    </source>
</evidence>
<sequence>MDETTPLVDSSQSGHLMHEKKPKLPKTQTLKKKRFIKTLQKMNDQEGHPGNNAKKRKLERKKSKCLVHEAQGAKHGMREARKKTKATQTENRIVLNNAVFRYIDAIIYSKMKKAMAHPPIYIKYEEPLVQFANYGHEPVTGRLYAWDDVADLPKPFDPYWMLVLGNMSPNDDNSILSLSLASGMDLSTIANETELYLELIVNHSSGHRRCDWIYEILSYLSLFGMIFAVLDHFHDMLNREQPLSILEWSFSELGNFLRTYLYIDMYNIN</sequence>
<dbReference type="GeneID" id="108610216"/>
<reference evidence="3" key="3">
    <citation type="submission" date="2025-08" db="UniProtKB">
        <authorList>
            <consortium name="RefSeq"/>
        </authorList>
    </citation>
    <scope>IDENTIFICATION</scope>
    <source>
        <tissue evidence="3">Whole organism</tissue>
    </source>
</reference>
<evidence type="ECO:0000313" key="3">
    <source>
        <dbReference type="RefSeq" id="XP_017857661.1"/>
    </source>
</evidence>
<name>A0ABM1NRS5_DROAR</name>
<feature type="region of interest" description="Disordered" evidence="1">
    <location>
        <begin position="1"/>
        <end position="62"/>
    </location>
</feature>
<feature type="compositionally biased region" description="Basic residues" evidence="1">
    <location>
        <begin position="53"/>
        <end position="62"/>
    </location>
</feature>
<proteinExistence type="predicted"/>
<evidence type="ECO:0000313" key="2">
    <source>
        <dbReference type="Proteomes" id="UP000694904"/>
    </source>
</evidence>
<keyword evidence="2" id="KW-1185">Reference proteome</keyword>
<dbReference type="RefSeq" id="XP_017857661.1">
    <property type="nucleotide sequence ID" value="XM_018002172.1"/>
</dbReference>
<reference evidence="2" key="1">
    <citation type="journal article" date="1997" name="Nucleic Acids Res.">
        <title>tRNAscan-SE: a program for improved detection of transfer RNA genes in genomic sequence.</title>
        <authorList>
            <person name="Lowe T.M."/>
            <person name="Eddy S.R."/>
        </authorList>
    </citation>
    <scope>NUCLEOTIDE SEQUENCE [LARGE SCALE GENOMIC DNA]</scope>
</reference>
<protein>
    <submittedName>
        <fullName evidence="3">Uncharacterized protein LOC108610216</fullName>
    </submittedName>
</protein>